<accession>A0A176T786</accession>
<name>A0A176T786_9FLAO</name>
<gene>
    <name evidence="1" type="ORF">LPB303_13060</name>
</gene>
<organism evidence="1 2">
    <name type="scientific">Polaribacter atrinae</name>
    <dbReference type="NCBI Taxonomy" id="1333662"/>
    <lineage>
        <taxon>Bacteria</taxon>
        <taxon>Pseudomonadati</taxon>
        <taxon>Bacteroidota</taxon>
        <taxon>Flavobacteriia</taxon>
        <taxon>Flavobacteriales</taxon>
        <taxon>Flavobacteriaceae</taxon>
    </lineage>
</organism>
<dbReference type="RefSeq" id="WP_068450949.1">
    <property type="nucleotide sequence ID" value="NZ_CP150660.1"/>
</dbReference>
<keyword evidence="2" id="KW-1185">Reference proteome</keyword>
<proteinExistence type="predicted"/>
<dbReference type="OrthoDB" id="1430692at2"/>
<reference evidence="1 2" key="1">
    <citation type="submission" date="2016-02" db="EMBL/GenBank/DDBJ databases">
        <title>Draft genome sequence of Polaribacter atrinae KACC17473.</title>
        <authorList>
            <person name="Shin S.-K."/>
            <person name="Yi H."/>
        </authorList>
    </citation>
    <scope>NUCLEOTIDE SEQUENCE [LARGE SCALE GENOMIC DNA]</scope>
    <source>
        <strain evidence="1 2">KACC 17473</strain>
    </source>
</reference>
<dbReference type="AlphaFoldDB" id="A0A176T786"/>
<dbReference type="Proteomes" id="UP000076923">
    <property type="component" value="Unassembled WGS sequence"/>
</dbReference>
<dbReference type="EMBL" id="LVWE01000054">
    <property type="protein sequence ID" value="OAD43832.1"/>
    <property type="molecule type" value="Genomic_DNA"/>
</dbReference>
<comment type="caution">
    <text evidence="1">The sequence shown here is derived from an EMBL/GenBank/DDBJ whole genome shotgun (WGS) entry which is preliminary data.</text>
</comment>
<protein>
    <submittedName>
        <fullName evidence="1">Uncharacterized protein</fullName>
    </submittedName>
</protein>
<evidence type="ECO:0000313" key="1">
    <source>
        <dbReference type="EMBL" id="OAD43832.1"/>
    </source>
</evidence>
<evidence type="ECO:0000313" key="2">
    <source>
        <dbReference type="Proteomes" id="UP000076923"/>
    </source>
</evidence>
<sequence length="263" mass="31183">MKKKIIITFFLILIILAGIFSWKYLNWKKKLYEQPASLDLFIAQSFFEKDEERPWAEFWDNSWNKVTNENERTIEWISNSKDFEKIDSIYLGFKNTTNEKFYYVTWGEPNSRIRISYKIFKNGKIDSIPFEGFGCGTGIYITPLEKGEVAGGKFLNPILYNPYSGYPLPVKNEIFPKLFKEIYGDSIAIKFEQATYSLPWNKIPSQMIESKEIIISTEKVIENWKKSELKLSKEFDKEYENSYYFKENGIYKLSSLFEKKQEK</sequence>